<evidence type="ECO:0000256" key="7">
    <source>
        <dbReference type="ARBA" id="ARBA00023012"/>
    </source>
</evidence>
<keyword evidence="9" id="KW-0812">Transmembrane</keyword>
<gene>
    <name evidence="12" type="ORF">E7512_09830</name>
</gene>
<dbReference type="InterPro" id="IPR005467">
    <property type="entry name" value="His_kinase_dom"/>
</dbReference>
<dbReference type="InterPro" id="IPR004358">
    <property type="entry name" value="Sig_transdc_His_kin-like_C"/>
</dbReference>
<comment type="subcellular location">
    <subcellularLocation>
        <location evidence="2">Membrane</location>
    </subcellularLocation>
</comment>
<evidence type="ECO:0000256" key="8">
    <source>
        <dbReference type="ARBA" id="ARBA00023136"/>
    </source>
</evidence>
<dbReference type="SMART" id="SM00388">
    <property type="entry name" value="HisKA"/>
    <property type="match status" value="1"/>
</dbReference>
<evidence type="ECO:0000256" key="2">
    <source>
        <dbReference type="ARBA" id="ARBA00004370"/>
    </source>
</evidence>
<dbReference type="InterPro" id="IPR003594">
    <property type="entry name" value="HATPase_dom"/>
</dbReference>
<accession>A0A928Q2Z3</accession>
<dbReference type="Pfam" id="PF00672">
    <property type="entry name" value="HAMP"/>
    <property type="match status" value="1"/>
</dbReference>
<proteinExistence type="predicted"/>
<dbReference type="EC" id="2.7.13.3" evidence="3"/>
<dbReference type="RefSeq" id="WP_020073474.1">
    <property type="nucleotide sequence ID" value="NZ_JBKWRC010000007.1"/>
</dbReference>
<dbReference type="Pfam" id="PF02518">
    <property type="entry name" value="HATPase_c"/>
    <property type="match status" value="1"/>
</dbReference>
<comment type="catalytic activity">
    <reaction evidence="1">
        <text>ATP + protein L-histidine = ADP + protein N-phospho-L-histidine.</text>
        <dbReference type="EC" id="2.7.13.3"/>
    </reaction>
</comment>
<evidence type="ECO:0000313" key="13">
    <source>
        <dbReference type="Proteomes" id="UP000754750"/>
    </source>
</evidence>
<feature type="transmembrane region" description="Helical" evidence="9">
    <location>
        <begin position="50"/>
        <end position="72"/>
    </location>
</feature>
<dbReference type="PROSITE" id="PS50109">
    <property type="entry name" value="HIS_KIN"/>
    <property type="match status" value="1"/>
</dbReference>
<protein>
    <recommendedName>
        <fullName evidence="3">histidine kinase</fullName>
        <ecNumber evidence="3">2.7.13.3</ecNumber>
    </recommendedName>
</protein>
<dbReference type="Gene3D" id="1.10.287.130">
    <property type="match status" value="1"/>
</dbReference>
<dbReference type="Gene3D" id="3.30.565.10">
    <property type="entry name" value="Histidine kinase-like ATPase, C-terminal domain"/>
    <property type="match status" value="1"/>
</dbReference>
<dbReference type="SUPFAM" id="SSF55874">
    <property type="entry name" value="ATPase domain of HSP90 chaperone/DNA topoisomerase II/histidine kinase"/>
    <property type="match status" value="1"/>
</dbReference>
<dbReference type="Pfam" id="PF00512">
    <property type="entry name" value="HisKA"/>
    <property type="match status" value="1"/>
</dbReference>
<evidence type="ECO:0000256" key="4">
    <source>
        <dbReference type="ARBA" id="ARBA00022553"/>
    </source>
</evidence>
<organism evidence="12 13">
    <name type="scientific">Faecalispora sporosphaeroides</name>
    <dbReference type="NCBI Taxonomy" id="1549"/>
    <lineage>
        <taxon>Bacteria</taxon>
        <taxon>Bacillati</taxon>
        <taxon>Bacillota</taxon>
        <taxon>Clostridia</taxon>
        <taxon>Eubacteriales</taxon>
        <taxon>Oscillospiraceae</taxon>
        <taxon>Faecalispora</taxon>
    </lineage>
</organism>
<evidence type="ECO:0000259" key="11">
    <source>
        <dbReference type="PROSITE" id="PS50885"/>
    </source>
</evidence>
<comment type="caution">
    <text evidence="12">The sequence shown here is derived from an EMBL/GenBank/DDBJ whole genome shotgun (WGS) entry which is preliminary data.</text>
</comment>
<dbReference type="PROSITE" id="PS50885">
    <property type="entry name" value="HAMP"/>
    <property type="match status" value="1"/>
</dbReference>
<dbReference type="InterPro" id="IPR003661">
    <property type="entry name" value="HisK_dim/P_dom"/>
</dbReference>
<dbReference type="SUPFAM" id="SSF158472">
    <property type="entry name" value="HAMP domain-like"/>
    <property type="match status" value="1"/>
</dbReference>
<evidence type="ECO:0000256" key="6">
    <source>
        <dbReference type="ARBA" id="ARBA00022777"/>
    </source>
</evidence>
<evidence type="ECO:0000259" key="10">
    <source>
        <dbReference type="PROSITE" id="PS50109"/>
    </source>
</evidence>
<dbReference type="FunFam" id="3.30.565.10:FF:000006">
    <property type="entry name" value="Sensor histidine kinase WalK"/>
    <property type="match status" value="1"/>
</dbReference>
<dbReference type="CDD" id="cd00082">
    <property type="entry name" value="HisKA"/>
    <property type="match status" value="1"/>
</dbReference>
<keyword evidence="4" id="KW-0597">Phosphoprotein</keyword>
<keyword evidence="8 9" id="KW-0472">Membrane</keyword>
<dbReference type="GO" id="GO:0016020">
    <property type="term" value="C:membrane"/>
    <property type="evidence" value="ECO:0007669"/>
    <property type="project" value="UniProtKB-SubCell"/>
</dbReference>
<dbReference type="CDD" id="cd06225">
    <property type="entry name" value="HAMP"/>
    <property type="match status" value="1"/>
</dbReference>
<dbReference type="InterPro" id="IPR036097">
    <property type="entry name" value="HisK_dim/P_sf"/>
</dbReference>
<dbReference type="PANTHER" id="PTHR43711:SF1">
    <property type="entry name" value="HISTIDINE KINASE 1"/>
    <property type="match status" value="1"/>
</dbReference>
<dbReference type="PANTHER" id="PTHR43711">
    <property type="entry name" value="TWO-COMPONENT HISTIDINE KINASE"/>
    <property type="match status" value="1"/>
</dbReference>
<evidence type="ECO:0000256" key="1">
    <source>
        <dbReference type="ARBA" id="ARBA00000085"/>
    </source>
</evidence>
<feature type="domain" description="Histidine kinase" evidence="10">
    <location>
        <begin position="135"/>
        <end position="348"/>
    </location>
</feature>
<dbReference type="CDD" id="cd00075">
    <property type="entry name" value="HATPase"/>
    <property type="match status" value="1"/>
</dbReference>
<name>A0A928Q2Z3_9FIRM</name>
<dbReference type="SMART" id="SM00387">
    <property type="entry name" value="HATPase_c"/>
    <property type="match status" value="1"/>
</dbReference>
<dbReference type="InterPro" id="IPR003660">
    <property type="entry name" value="HAMP_dom"/>
</dbReference>
<dbReference type="PRINTS" id="PR00344">
    <property type="entry name" value="BCTRLSENSOR"/>
</dbReference>
<dbReference type="Gene3D" id="6.10.340.10">
    <property type="match status" value="1"/>
</dbReference>
<dbReference type="EMBL" id="SVNY01000004">
    <property type="protein sequence ID" value="MBE6833864.1"/>
    <property type="molecule type" value="Genomic_DNA"/>
</dbReference>
<dbReference type="SUPFAM" id="SSF47384">
    <property type="entry name" value="Homodimeric domain of signal transducing histidine kinase"/>
    <property type="match status" value="1"/>
</dbReference>
<dbReference type="InterPro" id="IPR036890">
    <property type="entry name" value="HATPase_C_sf"/>
</dbReference>
<dbReference type="Proteomes" id="UP000754750">
    <property type="component" value="Unassembled WGS sequence"/>
</dbReference>
<feature type="domain" description="HAMP" evidence="11">
    <location>
        <begin position="74"/>
        <end position="127"/>
    </location>
</feature>
<dbReference type="SMART" id="SM00304">
    <property type="entry name" value="HAMP"/>
    <property type="match status" value="1"/>
</dbReference>
<keyword evidence="9" id="KW-1133">Transmembrane helix</keyword>
<evidence type="ECO:0000256" key="3">
    <source>
        <dbReference type="ARBA" id="ARBA00012438"/>
    </source>
</evidence>
<dbReference type="InterPro" id="IPR050736">
    <property type="entry name" value="Sensor_HK_Regulatory"/>
</dbReference>
<dbReference type="GO" id="GO:0000155">
    <property type="term" value="F:phosphorelay sensor kinase activity"/>
    <property type="evidence" value="ECO:0007669"/>
    <property type="project" value="InterPro"/>
</dbReference>
<sequence>MRNKTGRRFGLWNRFVSIVFGILLLTGGITYVVILTAVNMDLFKHMEFNFAFSMSVAILLSLIIGSAITFLVGKQILTPLLKLNHASKEIAGGNFQIKLETATPIREIKEIYSNFNQMAAELASIELMRNDFIAQFSHEFKTPLASIEGYAALLQDEALSIEDHRQYVQMILDSSAQLSNLSASILKLSKLENQDIITEKTRYRLDEQLRQALLYFEREWTEKNLELKLELPQTMFYQNPKLMMQIWLNLLSNAIKFTPPNGRIEVGLFKREKEISVSVKDSGIGIEEQVQRHIFDKFYQGDSSRSENGNGLGLAMVARIVKMGNGRIEVTSTPGKGSEFVVSFPVENAK</sequence>
<evidence type="ECO:0000313" key="12">
    <source>
        <dbReference type="EMBL" id="MBE6833864.1"/>
    </source>
</evidence>
<dbReference type="FunFam" id="1.10.287.130:FF:000001">
    <property type="entry name" value="Two-component sensor histidine kinase"/>
    <property type="match status" value="1"/>
</dbReference>
<keyword evidence="6 12" id="KW-0418">Kinase</keyword>
<dbReference type="AlphaFoldDB" id="A0A928Q2Z3"/>
<feature type="transmembrane region" description="Helical" evidence="9">
    <location>
        <begin position="12"/>
        <end position="38"/>
    </location>
</feature>
<reference evidence="12" key="1">
    <citation type="submission" date="2019-04" db="EMBL/GenBank/DDBJ databases">
        <title>Evolution of Biomass-Degrading Anaerobic Consortia Revealed by Metagenomics.</title>
        <authorList>
            <person name="Peng X."/>
        </authorList>
    </citation>
    <scope>NUCLEOTIDE SEQUENCE</scope>
    <source>
        <strain evidence="12">SIG551</strain>
    </source>
</reference>
<evidence type="ECO:0000256" key="9">
    <source>
        <dbReference type="SAM" id="Phobius"/>
    </source>
</evidence>
<keyword evidence="5" id="KW-0808">Transferase</keyword>
<keyword evidence="7" id="KW-0902">Two-component regulatory system</keyword>
<evidence type="ECO:0000256" key="5">
    <source>
        <dbReference type="ARBA" id="ARBA00022679"/>
    </source>
</evidence>